<feature type="domain" description="OmpR/PhoB-type" evidence="4">
    <location>
        <begin position="3"/>
        <end position="101"/>
    </location>
</feature>
<accession>A0A8J6IRP8</accession>
<evidence type="ECO:0000256" key="2">
    <source>
        <dbReference type="PROSITE-ProRule" id="PRU01091"/>
    </source>
</evidence>
<name>A0A8J6IRP8_9ALTE</name>
<evidence type="ECO:0000259" key="4">
    <source>
        <dbReference type="PROSITE" id="PS51755"/>
    </source>
</evidence>
<dbReference type="SUPFAM" id="SSF46894">
    <property type="entry name" value="C-terminal effector domain of the bipartite response regulators"/>
    <property type="match status" value="1"/>
</dbReference>
<protein>
    <submittedName>
        <fullName evidence="5">Winged helix-turn-helix domain-containing protein</fullName>
    </submittedName>
</protein>
<comment type="caution">
    <text evidence="5">The sequence shown here is derived from an EMBL/GenBank/DDBJ whole genome shotgun (WGS) entry which is preliminary data.</text>
</comment>
<evidence type="ECO:0000313" key="5">
    <source>
        <dbReference type="EMBL" id="MBC3765044.1"/>
    </source>
</evidence>
<sequence length="658" mass="74821">MATNKVQIKNIVVDFDRAEINKDGSIETLEPKLAAVLHILCKANGAIVSQQTLMDKVWGDVVVTPNTLQRCITQLRKLLGDDAKQQHMIKTHPKLGYSMAAPLLPYNELKPAVTPSHNKWIVLITALLFSALIMFWPASPTYPNLTKSAPVTLDGRNIMAITLSHQGDFMVFSRENNKQHQLVIQNTKTAQQTILADNLWIQGQLAVSPDDKIISFGLLTRFEKHKCVQLVNLEIVSRKITPLTGCSEGFAHSPVWLSNNSLAYINTGTDHLSQINVFNEKLQQPQLLSERYFATSQLFYSETNHTLGWLSDGKIWYTKWQNQQQKWTQSDSKELPKALKQASHASWFNQDTLLITDNNTLFWLHNFQLVKQQSLPLSSQILTIESDAMQHRFLLLQSRLDSSVNKRQFNQDMSFTDSMVSPSIYKEWKGKFQPDGDNIAFLSDRTGTSQIWLSGNPEQQLSHQLEDVTDFLWLNTHQHILISNQTLWVLNSAQQAHKLATEFVPLRLYQSIDGNILMSVLIKDKPTLITFNVNSGQYQKLLTTEVSWAQRINNTLLTADVNGNLSKFVDGKMQPITALPDLIIQSDFIVQNAFVYLQDKQLNVWRYDPVNELADVIGYYDENAMFMSDFNAHSVEMLSDNQQSETREAVWLSASPAN</sequence>
<dbReference type="Proteomes" id="UP000601768">
    <property type="component" value="Unassembled WGS sequence"/>
</dbReference>
<dbReference type="AlphaFoldDB" id="A0A8J6IRP8"/>
<dbReference type="InterPro" id="IPR011042">
    <property type="entry name" value="6-blade_b-propeller_TolB-like"/>
</dbReference>
<dbReference type="InterPro" id="IPR001867">
    <property type="entry name" value="OmpR/PhoB-type_DNA-bd"/>
</dbReference>
<reference evidence="5" key="2">
    <citation type="submission" date="2020-08" db="EMBL/GenBank/DDBJ databases">
        <authorList>
            <person name="Lai Q."/>
        </authorList>
    </citation>
    <scope>NUCLEOTIDE SEQUENCE</scope>
    <source>
        <strain evidence="5">S27-2</strain>
    </source>
</reference>
<evidence type="ECO:0000256" key="1">
    <source>
        <dbReference type="ARBA" id="ARBA00023125"/>
    </source>
</evidence>
<dbReference type="EMBL" id="JACNEP010000002">
    <property type="protein sequence ID" value="MBC3765044.1"/>
    <property type="molecule type" value="Genomic_DNA"/>
</dbReference>
<organism evidence="5 6">
    <name type="scientific">Neptunicella marina</name>
    <dbReference type="NCBI Taxonomy" id="2125989"/>
    <lineage>
        <taxon>Bacteria</taxon>
        <taxon>Pseudomonadati</taxon>
        <taxon>Pseudomonadota</taxon>
        <taxon>Gammaproteobacteria</taxon>
        <taxon>Alteromonadales</taxon>
        <taxon>Alteromonadaceae</taxon>
        <taxon>Neptunicella</taxon>
    </lineage>
</organism>
<dbReference type="Pfam" id="PF00486">
    <property type="entry name" value="Trans_reg_C"/>
    <property type="match status" value="1"/>
</dbReference>
<dbReference type="GO" id="GO:0000160">
    <property type="term" value="P:phosphorelay signal transduction system"/>
    <property type="evidence" value="ECO:0007669"/>
    <property type="project" value="InterPro"/>
</dbReference>
<evidence type="ECO:0000256" key="3">
    <source>
        <dbReference type="SAM" id="Phobius"/>
    </source>
</evidence>
<dbReference type="GO" id="GO:0006355">
    <property type="term" value="P:regulation of DNA-templated transcription"/>
    <property type="evidence" value="ECO:0007669"/>
    <property type="project" value="InterPro"/>
</dbReference>
<dbReference type="CDD" id="cd00383">
    <property type="entry name" value="trans_reg_C"/>
    <property type="match status" value="1"/>
</dbReference>
<feature type="DNA-binding region" description="OmpR/PhoB-type" evidence="2">
    <location>
        <begin position="3"/>
        <end position="101"/>
    </location>
</feature>
<keyword evidence="3" id="KW-1133">Transmembrane helix</keyword>
<gene>
    <name evidence="5" type="ORF">H8B19_04085</name>
</gene>
<dbReference type="Gene3D" id="2.120.10.30">
    <property type="entry name" value="TolB, C-terminal domain"/>
    <property type="match status" value="2"/>
</dbReference>
<proteinExistence type="predicted"/>
<keyword evidence="1 2" id="KW-0238">DNA-binding</keyword>
<reference evidence="5" key="1">
    <citation type="journal article" date="2018" name="Int. J. Syst. Evol. Microbiol.">
        <title>Neptunicella marina gen. nov., sp. nov., isolated from surface seawater.</title>
        <authorList>
            <person name="Liu X."/>
            <person name="Lai Q."/>
            <person name="Du Y."/>
            <person name="Zhang X."/>
            <person name="Liu Z."/>
            <person name="Sun F."/>
            <person name="Shao Z."/>
        </authorList>
    </citation>
    <scope>NUCLEOTIDE SEQUENCE</scope>
    <source>
        <strain evidence="5">S27-2</strain>
    </source>
</reference>
<evidence type="ECO:0000313" key="6">
    <source>
        <dbReference type="Proteomes" id="UP000601768"/>
    </source>
</evidence>
<dbReference type="SUPFAM" id="SSF82171">
    <property type="entry name" value="DPP6 N-terminal domain-like"/>
    <property type="match status" value="1"/>
</dbReference>
<keyword evidence="3" id="KW-0812">Transmembrane</keyword>
<dbReference type="InterPro" id="IPR036388">
    <property type="entry name" value="WH-like_DNA-bd_sf"/>
</dbReference>
<dbReference type="PROSITE" id="PS51755">
    <property type="entry name" value="OMPR_PHOB"/>
    <property type="match status" value="1"/>
</dbReference>
<keyword evidence="6" id="KW-1185">Reference proteome</keyword>
<dbReference type="InterPro" id="IPR016032">
    <property type="entry name" value="Sig_transdc_resp-reg_C-effctor"/>
</dbReference>
<dbReference type="Gene3D" id="1.10.10.10">
    <property type="entry name" value="Winged helix-like DNA-binding domain superfamily/Winged helix DNA-binding domain"/>
    <property type="match status" value="1"/>
</dbReference>
<dbReference type="GO" id="GO:0003677">
    <property type="term" value="F:DNA binding"/>
    <property type="evidence" value="ECO:0007669"/>
    <property type="project" value="UniProtKB-UniRule"/>
</dbReference>
<dbReference type="SMART" id="SM00862">
    <property type="entry name" value="Trans_reg_C"/>
    <property type="match status" value="1"/>
</dbReference>
<keyword evidence="3" id="KW-0472">Membrane</keyword>
<feature type="transmembrane region" description="Helical" evidence="3">
    <location>
        <begin position="120"/>
        <end position="138"/>
    </location>
</feature>
<dbReference type="RefSeq" id="WP_186505505.1">
    <property type="nucleotide sequence ID" value="NZ_JACNEP010000002.1"/>
</dbReference>